<organism evidence="5 6">
    <name type="scientific">Ectothiorhodospira haloalkaliphila</name>
    <dbReference type="NCBI Taxonomy" id="421628"/>
    <lineage>
        <taxon>Bacteria</taxon>
        <taxon>Pseudomonadati</taxon>
        <taxon>Pseudomonadota</taxon>
        <taxon>Gammaproteobacteria</taxon>
        <taxon>Chromatiales</taxon>
        <taxon>Ectothiorhodospiraceae</taxon>
        <taxon>Ectothiorhodospira</taxon>
    </lineage>
</organism>
<keyword evidence="3" id="KW-1133">Transmembrane helix</keyword>
<dbReference type="InterPro" id="IPR003869">
    <property type="entry name" value="Polysac_CapD-like"/>
</dbReference>
<keyword evidence="3" id="KW-0812">Transmembrane</keyword>
<evidence type="ECO:0000313" key="5">
    <source>
        <dbReference type="EMBL" id="AHK79713.1"/>
    </source>
</evidence>
<evidence type="ECO:0000256" key="3">
    <source>
        <dbReference type="SAM" id="Phobius"/>
    </source>
</evidence>
<dbReference type="AlphaFoldDB" id="W8KKP8"/>
<dbReference type="HOGENOM" id="CLU_013560_5_0_6"/>
<proteinExistence type="inferred from homology"/>
<comment type="similarity">
    <text evidence="1">Belongs to the polysaccharide synthase family.</text>
</comment>
<feature type="transmembrane region" description="Helical" evidence="3">
    <location>
        <begin position="83"/>
        <end position="103"/>
    </location>
</feature>
<feature type="domain" description="Polysaccharide biosynthesis protein CapD-like" evidence="4">
    <location>
        <begin position="285"/>
        <end position="568"/>
    </location>
</feature>
<feature type="transmembrane region" description="Helical" evidence="3">
    <location>
        <begin position="50"/>
        <end position="71"/>
    </location>
</feature>
<sequence length="632" mass="69436">MPTPWRQFLRRAAAFAHDLGWVALALLLGYLAHANFQSLHTLNYPSLGTLLLLALPVQAGCLWAFGVYRSLWRFTSLPDVVRILKAVAVGTLLIATLAFLLHLQGVPRAALVLYPVFLLVGLTAPRLTHRWLRDHHLHPVPRQGRRTLVIGAGRGGEMVVRDLLKDDTYLPVGLLDDAPDKKGSELHGVRVLGPVTRLEDTIDRLEVDLVLIAMPTAPADLMRRVTQTCTRLKVDCVTLPTLAELAGTPAGVAQLRDIRIEDLLGRQPVGADTGLLDRFIQGRRVLVTGAAGSIGSELCRQVLAHGPERLIALDHSEFGVYSIDEQLRQLAPPERVISRLGDVRDAARMRDLFSEWRPQLVLHAAAYKHVHLVEQNVVEGVRTNLLGTCTVADLAVEFGVEKFLLVSTDKAVNPGNVMGASKRAAEIYCQARQGSADTNFIITRFGNVLDSAGSVVPLFRRQIEAGGPVTVTHPEVTRFFMTIPEAVSLILQSAAMGQGGEVFVLDMGEPIRIVDLARQMIRLYGLEPERDIPIRYIGLRPGEKLHEELFHAQENLTGTVHSKILQAQARNADRDVLQGCLVAMGQACERQDTQAVRGLLKQVVPEFTEAPVHTRPDRPRAQPADNLKIVGG</sequence>
<dbReference type="InterPro" id="IPR036291">
    <property type="entry name" value="NAD(P)-bd_dom_sf"/>
</dbReference>
<keyword evidence="3" id="KW-0472">Membrane</keyword>
<dbReference type="InterPro" id="IPR051203">
    <property type="entry name" value="Polysaccharide_Synthase-Rel"/>
</dbReference>
<dbReference type="Pfam" id="PF02719">
    <property type="entry name" value="Polysacc_synt_2"/>
    <property type="match status" value="1"/>
</dbReference>
<dbReference type="KEGG" id="hhc:M911_11685"/>
<feature type="region of interest" description="Disordered" evidence="2">
    <location>
        <begin position="612"/>
        <end position="632"/>
    </location>
</feature>
<keyword evidence="6" id="KW-1185">Reference proteome</keyword>
<dbReference type="Gene3D" id="3.40.50.720">
    <property type="entry name" value="NAD(P)-binding Rossmann-like Domain"/>
    <property type="match status" value="2"/>
</dbReference>
<dbReference type="EMBL" id="CP007268">
    <property type="protein sequence ID" value="AHK79713.1"/>
    <property type="molecule type" value="Genomic_DNA"/>
</dbReference>
<accession>W8KKP8</accession>
<evidence type="ECO:0000259" key="4">
    <source>
        <dbReference type="Pfam" id="PF02719"/>
    </source>
</evidence>
<reference evidence="6" key="2">
    <citation type="submission" date="2014-02" db="EMBL/GenBank/DDBJ databases">
        <title>Draft Genome Sequence of extremely halophilic bacteria Halorhodospira halochloris.</title>
        <authorList>
            <person name="Singh K.S."/>
        </authorList>
    </citation>
    <scope>NUCLEOTIDE SEQUENCE [LARGE SCALE GENOMIC DNA]</scope>
    <source>
        <strain evidence="6">A</strain>
    </source>
</reference>
<gene>
    <name evidence="5" type="ORF">M911_11685</name>
</gene>
<dbReference type="OrthoDB" id="9803111at2"/>
<reference evidence="5 6" key="1">
    <citation type="journal article" date="2014" name="J Genomics">
        <title>Draft Genome Sequence of the Extremely Halophilic Phototrophic Purple Sulfur Bacterium Halorhodospira halochloris.</title>
        <authorList>
            <person name="Singh K.S."/>
            <person name="Kirksey J."/>
            <person name="Hoff W.D."/>
            <person name="Deole R."/>
        </authorList>
    </citation>
    <scope>NUCLEOTIDE SEQUENCE [LARGE SCALE GENOMIC DNA]</scope>
    <source>
        <strain evidence="5 6">A</strain>
    </source>
</reference>
<dbReference type="SUPFAM" id="SSF51735">
    <property type="entry name" value="NAD(P)-binding Rossmann-fold domains"/>
    <property type="match status" value="2"/>
</dbReference>
<evidence type="ECO:0000313" key="6">
    <source>
        <dbReference type="Proteomes" id="UP000019442"/>
    </source>
</evidence>
<dbReference type="PANTHER" id="PTHR43318">
    <property type="entry name" value="UDP-N-ACETYLGLUCOSAMINE 4,6-DEHYDRATASE"/>
    <property type="match status" value="1"/>
</dbReference>
<dbReference type="Pfam" id="PF13727">
    <property type="entry name" value="CoA_binding_3"/>
    <property type="match status" value="1"/>
</dbReference>
<evidence type="ECO:0000256" key="2">
    <source>
        <dbReference type="SAM" id="MobiDB-lite"/>
    </source>
</evidence>
<dbReference type="Proteomes" id="UP000019442">
    <property type="component" value="Chromosome"/>
</dbReference>
<dbReference type="CDD" id="cd05237">
    <property type="entry name" value="UDP_invert_4-6DH_SDR_e"/>
    <property type="match status" value="1"/>
</dbReference>
<evidence type="ECO:0000256" key="1">
    <source>
        <dbReference type="ARBA" id="ARBA00007430"/>
    </source>
</evidence>
<dbReference type="PANTHER" id="PTHR43318:SF1">
    <property type="entry name" value="POLYSACCHARIDE BIOSYNTHESIS PROTEIN EPSC-RELATED"/>
    <property type="match status" value="1"/>
</dbReference>
<protein>
    <submittedName>
        <fullName evidence="5">Multidrug MFS transporter</fullName>
    </submittedName>
</protein>
<name>W8KKP8_9GAMM</name>
<dbReference type="PATRIC" id="fig|1354791.3.peg.2785"/>